<dbReference type="STRING" id="247156.NFA_6870"/>
<dbReference type="Pfam" id="PF04326">
    <property type="entry name" value="SLFN_AlbA_2"/>
    <property type="match status" value="1"/>
</dbReference>
<dbReference type="Proteomes" id="UP000006820">
    <property type="component" value="Chromosome"/>
</dbReference>
<dbReference type="KEGG" id="nfa:NFA_6870"/>
<dbReference type="RefSeq" id="WP_011207219.1">
    <property type="nucleotide sequence ID" value="NC_006361.1"/>
</dbReference>
<dbReference type="Gene3D" id="3.30.950.30">
    <property type="entry name" value="Schlafen, AAA domain"/>
    <property type="match status" value="1"/>
</dbReference>
<name>Q5Z209_NOCFA</name>
<proteinExistence type="predicted"/>
<organism evidence="2 3">
    <name type="scientific">Nocardia farcinica (strain IFM 10152)</name>
    <dbReference type="NCBI Taxonomy" id="247156"/>
    <lineage>
        <taxon>Bacteria</taxon>
        <taxon>Bacillati</taxon>
        <taxon>Actinomycetota</taxon>
        <taxon>Actinomycetes</taxon>
        <taxon>Mycobacteriales</taxon>
        <taxon>Nocardiaceae</taxon>
        <taxon>Nocardia</taxon>
    </lineage>
</organism>
<feature type="domain" description="Schlafen AlbA-2" evidence="1">
    <location>
        <begin position="11"/>
        <end position="64"/>
    </location>
</feature>
<sequence>MRQLAAAGEPMTVEFKRGASGKFNDADLVEAVVCLANGEGGTLLIGVEDDGRITGAAPRHDHTDPRRIDGLIAARTVPWCRHARESSTSAVARSSP</sequence>
<evidence type="ECO:0000313" key="3">
    <source>
        <dbReference type="Proteomes" id="UP000006820"/>
    </source>
</evidence>
<dbReference type="InterPro" id="IPR007421">
    <property type="entry name" value="Schlafen_AlbA_2_dom"/>
</dbReference>
<gene>
    <name evidence="2" type="ordered locus">NFA_6870</name>
</gene>
<dbReference type="AlphaFoldDB" id="Q5Z209"/>
<dbReference type="GeneID" id="61136553"/>
<dbReference type="eggNOG" id="COG2865">
    <property type="taxonomic scope" value="Bacteria"/>
</dbReference>
<dbReference type="EMBL" id="AP006618">
    <property type="protein sequence ID" value="BAD55532.1"/>
    <property type="molecule type" value="Genomic_DNA"/>
</dbReference>
<dbReference type="InterPro" id="IPR038461">
    <property type="entry name" value="Schlafen_AlbA_2_dom_sf"/>
</dbReference>
<dbReference type="HOGENOM" id="CLU_2356911_0_0_11"/>
<keyword evidence="3" id="KW-1185">Reference proteome</keyword>
<dbReference type="OrthoDB" id="9787127at2"/>
<evidence type="ECO:0000259" key="1">
    <source>
        <dbReference type="Pfam" id="PF04326"/>
    </source>
</evidence>
<evidence type="ECO:0000313" key="2">
    <source>
        <dbReference type="EMBL" id="BAD55532.1"/>
    </source>
</evidence>
<reference evidence="2 3" key="1">
    <citation type="journal article" date="2004" name="Proc. Natl. Acad. Sci. U.S.A.">
        <title>The complete genomic sequence of Nocardia farcinica IFM 10152.</title>
        <authorList>
            <person name="Ishikawa J."/>
            <person name="Yamashita A."/>
            <person name="Mikami Y."/>
            <person name="Hoshino Y."/>
            <person name="Kurita H."/>
            <person name="Hotta K."/>
            <person name="Shiba T."/>
            <person name="Hattori M."/>
        </authorList>
    </citation>
    <scope>NUCLEOTIDE SEQUENCE [LARGE SCALE GENOMIC DNA]</scope>
    <source>
        <strain evidence="2 3">IFM 10152</strain>
    </source>
</reference>
<accession>Q5Z209</accession>
<protein>
    <recommendedName>
        <fullName evidence="1">Schlafen AlbA-2 domain-containing protein</fullName>
    </recommendedName>
</protein>